<accession>A0ABN1K037</accession>
<protein>
    <recommendedName>
        <fullName evidence="3">3-keto-disaccharide hydrolase domain-containing protein</fullName>
    </recommendedName>
</protein>
<gene>
    <name evidence="1" type="ORF">GCM10009433_00380</name>
</gene>
<evidence type="ECO:0008006" key="3">
    <source>
        <dbReference type="Google" id="ProtNLM"/>
    </source>
</evidence>
<proteinExistence type="predicted"/>
<evidence type="ECO:0000313" key="1">
    <source>
        <dbReference type="EMBL" id="GAA0750940.1"/>
    </source>
</evidence>
<dbReference type="EMBL" id="BAAAGG010000001">
    <property type="protein sequence ID" value="GAA0750940.1"/>
    <property type="molecule type" value="Genomic_DNA"/>
</dbReference>
<organism evidence="1 2">
    <name type="scientific">Psychroflexus lacisalsi</name>
    <dbReference type="NCBI Taxonomy" id="503928"/>
    <lineage>
        <taxon>Bacteria</taxon>
        <taxon>Pseudomonadati</taxon>
        <taxon>Bacteroidota</taxon>
        <taxon>Flavobacteriia</taxon>
        <taxon>Flavobacteriales</taxon>
        <taxon>Flavobacteriaceae</taxon>
        <taxon>Psychroflexus</taxon>
    </lineage>
</organism>
<evidence type="ECO:0000313" key="2">
    <source>
        <dbReference type="Proteomes" id="UP001500185"/>
    </source>
</evidence>
<comment type="caution">
    <text evidence="1">The sequence shown here is derived from an EMBL/GenBank/DDBJ whole genome shotgun (WGS) entry which is preliminary data.</text>
</comment>
<reference evidence="1 2" key="1">
    <citation type="journal article" date="2019" name="Int. J. Syst. Evol. Microbiol.">
        <title>The Global Catalogue of Microorganisms (GCM) 10K type strain sequencing project: providing services to taxonomists for standard genome sequencing and annotation.</title>
        <authorList>
            <consortium name="The Broad Institute Genomics Platform"/>
            <consortium name="The Broad Institute Genome Sequencing Center for Infectious Disease"/>
            <person name="Wu L."/>
            <person name="Ma J."/>
        </authorList>
    </citation>
    <scope>NUCLEOTIDE SEQUENCE [LARGE SCALE GENOMIC DNA]</scope>
    <source>
        <strain evidence="1 2">JCM 16231</strain>
    </source>
</reference>
<name>A0ABN1K037_9FLAO</name>
<dbReference type="Proteomes" id="UP001500185">
    <property type="component" value="Unassembled WGS sequence"/>
</dbReference>
<sequence>MKKLKIVFILFVCTNMLFSQESSEFRFHDDFRLGDFKKGWKKEITKNNGYRIDSITKEGRFNDNYLIIQSQLGLTQCLKGPSIVLNCTTL</sequence>
<keyword evidence="2" id="KW-1185">Reference proteome</keyword>